<feature type="domain" description="EAL" evidence="2">
    <location>
        <begin position="535"/>
        <end position="785"/>
    </location>
</feature>
<dbReference type="SMART" id="SM00267">
    <property type="entry name" value="GGDEF"/>
    <property type="match status" value="1"/>
</dbReference>
<evidence type="ECO:0000256" key="1">
    <source>
        <dbReference type="SAM" id="Phobius"/>
    </source>
</evidence>
<feature type="transmembrane region" description="Helical" evidence="1">
    <location>
        <begin position="116"/>
        <end position="135"/>
    </location>
</feature>
<dbReference type="Pfam" id="PF00990">
    <property type="entry name" value="GGDEF"/>
    <property type="match status" value="1"/>
</dbReference>
<dbReference type="CDD" id="cd01948">
    <property type="entry name" value="EAL"/>
    <property type="match status" value="1"/>
</dbReference>
<keyword evidence="1" id="KW-1133">Transmembrane helix</keyword>
<accession>A0ABZ2BR00</accession>
<dbReference type="InterPro" id="IPR052155">
    <property type="entry name" value="Biofilm_reg_signaling"/>
</dbReference>
<dbReference type="PROSITE" id="PS50887">
    <property type="entry name" value="GGDEF"/>
    <property type="match status" value="1"/>
</dbReference>
<organism evidence="4 5">
    <name type="scientific">Roseobacter fucihabitans</name>
    <dbReference type="NCBI Taxonomy" id="1537242"/>
    <lineage>
        <taxon>Bacteria</taxon>
        <taxon>Pseudomonadati</taxon>
        <taxon>Pseudomonadota</taxon>
        <taxon>Alphaproteobacteria</taxon>
        <taxon>Rhodobacterales</taxon>
        <taxon>Roseobacteraceae</taxon>
        <taxon>Roseobacter</taxon>
    </lineage>
</organism>
<evidence type="ECO:0000259" key="3">
    <source>
        <dbReference type="PROSITE" id="PS50887"/>
    </source>
</evidence>
<evidence type="ECO:0000313" key="4">
    <source>
        <dbReference type="EMBL" id="WVX48424.1"/>
    </source>
</evidence>
<dbReference type="InterPro" id="IPR035919">
    <property type="entry name" value="EAL_sf"/>
</dbReference>
<dbReference type="InterPro" id="IPR029787">
    <property type="entry name" value="Nucleotide_cyclase"/>
</dbReference>
<dbReference type="SUPFAM" id="SSF141868">
    <property type="entry name" value="EAL domain-like"/>
    <property type="match status" value="1"/>
</dbReference>
<keyword evidence="5" id="KW-1185">Reference proteome</keyword>
<dbReference type="PANTHER" id="PTHR44757:SF2">
    <property type="entry name" value="BIOFILM ARCHITECTURE MAINTENANCE PROTEIN MBAA"/>
    <property type="match status" value="1"/>
</dbReference>
<keyword evidence="1" id="KW-0812">Transmembrane</keyword>
<gene>
    <name evidence="4" type="ORF">ROLI_015040</name>
</gene>
<protein>
    <recommendedName>
        <fullName evidence="6">Diguanylate cyclase/phosphodiesterase</fullName>
    </recommendedName>
</protein>
<dbReference type="CDD" id="cd01949">
    <property type="entry name" value="GGDEF"/>
    <property type="match status" value="1"/>
</dbReference>
<dbReference type="PROSITE" id="PS50883">
    <property type="entry name" value="EAL"/>
    <property type="match status" value="1"/>
</dbReference>
<keyword evidence="1" id="KW-0472">Membrane</keyword>
<proteinExistence type="predicted"/>
<name>A0ABZ2BR00_9RHOB</name>
<dbReference type="SMART" id="SM00052">
    <property type="entry name" value="EAL"/>
    <property type="match status" value="1"/>
</dbReference>
<dbReference type="Pfam" id="PF00563">
    <property type="entry name" value="EAL"/>
    <property type="match status" value="1"/>
</dbReference>
<dbReference type="InterPro" id="IPR000160">
    <property type="entry name" value="GGDEF_dom"/>
</dbReference>
<dbReference type="EMBL" id="CP143423">
    <property type="protein sequence ID" value="WVX48424.1"/>
    <property type="molecule type" value="Genomic_DNA"/>
</dbReference>
<dbReference type="SUPFAM" id="SSF55073">
    <property type="entry name" value="Nucleotide cyclase"/>
    <property type="match status" value="1"/>
</dbReference>
<dbReference type="NCBIfam" id="TIGR00254">
    <property type="entry name" value="GGDEF"/>
    <property type="match status" value="1"/>
</dbReference>
<evidence type="ECO:0008006" key="6">
    <source>
        <dbReference type="Google" id="ProtNLM"/>
    </source>
</evidence>
<feature type="transmembrane region" description="Helical" evidence="1">
    <location>
        <begin position="174"/>
        <end position="207"/>
    </location>
</feature>
<evidence type="ECO:0000259" key="2">
    <source>
        <dbReference type="PROSITE" id="PS50883"/>
    </source>
</evidence>
<reference evidence="5" key="1">
    <citation type="submission" date="2024-01" db="EMBL/GenBank/DDBJ databases">
        <title>Roseobacter fucihabitans sp. nov., isolated from the brown alga Fucus spiralis.</title>
        <authorList>
            <person name="Hahnke S."/>
            <person name="Berger M."/>
            <person name="Schlingloff A."/>
            <person name="Athale I."/>
            <person name="Neumann-Schaal M."/>
            <person name="Adenaya A."/>
            <person name="Poehlein A."/>
            <person name="Daniel R."/>
            <person name="Pertersen J."/>
            <person name="Brinkhoff T."/>
        </authorList>
    </citation>
    <scope>NUCLEOTIDE SEQUENCE [LARGE SCALE GENOMIC DNA]</scope>
    <source>
        <strain evidence="5">B14</strain>
    </source>
</reference>
<feature type="transmembrane region" description="Helical" evidence="1">
    <location>
        <begin position="43"/>
        <end position="67"/>
    </location>
</feature>
<evidence type="ECO:0000313" key="5">
    <source>
        <dbReference type="Proteomes" id="UP001318682"/>
    </source>
</evidence>
<dbReference type="PANTHER" id="PTHR44757">
    <property type="entry name" value="DIGUANYLATE CYCLASE DGCP"/>
    <property type="match status" value="1"/>
</dbReference>
<feature type="domain" description="GGDEF" evidence="3">
    <location>
        <begin position="394"/>
        <end position="526"/>
    </location>
</feature>
<dbReference type="Gene3D" id="3.30.70.270">
    <property type="match status" value="1"/>
</dbReference>
<feature type="transmembrane region" description="Helical" evidence="1">
    <location>
        <begin position="79"/>
        <end position="96"/>
    </location>
</feature>
<dbReference type="InterPro" id="IPR043128">
    <property type="entry name" value="Rev_trsase/Diguanyl_cyclase"/>
</dbReference>
<dbReference type="Proteomes" id="UP001318682">
    <property type="component" value="Chromosome"/>
</dbReference>
<dbReference type="Gene3D" id="3.20.20.450">
    <property type="entry name" value="EAL domain"/>
    <property type="match status" value="1"/>
</dbReference>
<sequence>MGVFERLGRLSDQLTGRLLRKHSAPGGTDLVKDRQGFVRKAQLTAVMATSLPMMMANICNALALVALQYSVDRLDVVTLVWAGLVTVFASFGIASARKFHTTPPRHVASVRAPGKIVFSSLLLALIWCFPLLFLVPGGNLLQVAFISALTAGMIAGGALALYPVPLAGSIYVTVLSVMAFVTIVVTGALPLLPFGLVIGSFALIVTFSTRRHTVLFLSEMIGRLEAERQRDMVNLLLDTYQGKGGQYLWRSDQNLTLTETPNSLFQMLGLPPGRDTSGNLITLLRAAKAVGHNAQSVAAFAAMTVLRYPTGTDFEMVLRLANKRFLKLAGRSEISDETAHLSYHGYLKDVTSEMQAIEKVYHLATCDTMTGLLNYREFSLRVQAELEALRDQEGDILFVFLDADNLKRINDSFGHAVGDRLIETIGQRFGELLPQGSLVARKGGDEFVALILPNQIADVAVWADGLLEDIGISYCCDGLEIPVSCCVGVSVATCAQAQLRRLELEADRALYSAKSRGKRQARIYKEKFGQQIQRDRVLALDLEAAMEGGELTLLFQPIVDARDGLILGAEALLRWEHSVYHDVTPEKIVSIAQCEGLGPKLFEYVLGHALSHAAHWSGTGFVAVNMHSADLQMMNCSTRILEALQQQGLPADRLWLEVTEAELLLENGPVQDNITALRAAGVRVVIDEFGVGNTSLSHLATSPSDIVKIDKNLIAHCDRNDSSRIIIQAMQSLAFLNGFQMVAVGVERAAQRDMLIAAGVRMAQGFAFHGPMLPSDLLAKLAMQQSFRLPAAS</sequence>
<dbReference type="InterPro" id="IPR001633">
    <property type="entry name" value="EAL_dom"/>
</dbReference>